<dbReference type="SUPFAM" id="SSF56235">
    <property type="entry name" value="N-terminal nucleophile aminohydrolases (Ntn hydrolases)"/>
    <property type="match status" value="1"/>
</dbReference>
<feature type="chain" id="PRO_5041200732" evidence="3">
    <location>
        <begin position="25"/>
        <end position="334"/>
    </location>
</feature>
<proteinExistence type="inferred from homology"/>
<dbReference type="Gene3D" id="3.60.60.10">
    <property type="entry name" value="Penicillin V Acylase, Chain A"/>
    <property type="match status" value="1"/>
</dbReference>
<keyword evidence="3" id="KW-0732">Signal</keyword>
<keyword evidence="2 5" id="KW-0378">Hydrolase</keyword>
<evidence type="ECO:0000256" key="2">
    <source>
        <dbReference type="ARBA" id="ARBA00022801"/>
    </source>
</evidence>
<name>A0AA37RW28_9GAMM</name>
<evidence type="ECO:0000313" key="5">
    <source>
        <dbReference type="EMBL" id="GLP96306.1"/>
    </source>
</evidence>
<dbReference type="PANTHER" id="PTHR35527">
    <property type="entry name" value="CHOLOYLGLYCINE HYDROLASE"/>
    <property type="match status" value="1"/>
</dbReference>
<reference evidence="5" key="2">
    <citation type="submission" date="2023-01" db="EMBL/GenBank/DDBJ databases">
        <title>Draft genome sequence of Paraferrimonas sedimenticola strain NBRC 101628.</title>
        <authorList>
            <person name="Sun Q."/>
            <person name="Mori K."/>
        </authorList>
    </citation>
    <scope>NUCLEOTIDE SEQUENCE</scope>
    <source>
        <strain evidence="5">NBRC 101628</strain>
    </source>
</reference>
<accession>A0AA37RW28</accession>
<evidence type="ECO:0000256" key="3">
    <source>
        <dbReference type="SAM" id="SignalP"/>
    </source>
</evidence>
<evidence type="ECO:0000259" key="4">
    <source>
        <dbReference type="Pfam" id="PF02275"/>
    </source>
</evidence>
<protein>
    <submittedName>
        <fullName evidence="5">Choloylglycine hydrolase</fullName>
    </submittedName>
</protein>
<dbReference type="PANTHER" id="PTHR35527:SF2">
    <property type="entry name" value="HYDROLASE"/>
    <property type="match status" value="1"/>
</dbReference>
<feature type="signal peptide" evidence="3">
    <location>
        <begin position="1"/>
        <end position="24"/>
    </location>
</feature>
<keyword evidence="6" id="KW-1185">Reference proteome</keyword>
<organism evidence="5 6">
    <name type="scientific">Paraferrimonas sedimenticola</name>
    <dbReference type="NCBI Taxonomy" id="375674"/>
    <lineage>
        <taxon>Bacteria</taxon>
        <taxon>Pseudomonadati</taxon>
        <taxon>Pseudomonadota</taxon>
        <taxon>Gammaproteobacteria</taxon>
        <taxon>Alteromonadales</taxon>
        <taxon>Ferrimonadaceae</taxon>
        <taxon>Paraferrimonas</taxon>
    </lineage>
</organism>
<sequence>MNKKLISLALASALTAGLTATANACTYATFDNAAGNTFTARSMEWPGEIGAKLVISPRGHDFGDFKAKYGFAGMDHDGFVSSGMNEKGLSVELLALGEFNVVEPGQGDLAQGSIAGMLLGNAKNVDEAIEILKNTKIEGHEYAVVGGLVLGIHLAITDGDKSIVVEWLDGSGYPEIFENKLGVMTNDPNYPTQEALAMMMLGGDLESGNAKFAEETFIAADSTPIGRFQRMVAANYTQDETLMKTDLDGVNRAWTMINSVDIPQGSLYWRFASDLPQFTSWSTVMDLDNKAYYFRTYDNMDIRKVAIGEMDFSKVKFQKQEIFKTATDYQQVQY</sequence>
<evidence type="ECO:0000313" key="6">
    <source>
        <dbReference type="Proteomes" id="UP001161422"/>
    </source>
</evidence>
<comment type="caution">
    <text evidence="5">The sequence shown here is derived from an EMBL/GenBank/DDBJ whole genome shotgun (WGS) entry which is preliminary data.</text>
</comment>
<comment type="similarity">
    <text evidence="1">Belongs to the peptidase C59 family.</text>
</comment>
<feature type="domain" description="Choloylglycine hydrolase/NAAA C-terminal" evidence="4">
    <location>
        <begin position="25"/>
        <end position="310"/>
    </location>
</feature>
<dbReference type="InterPro" id="IPR052193">
    <property type="entry name" value="Peptidase_C59"/>
</dbReference>
<dbReference type="GO" id="GO:0016787">
    <property type="term" value="F:hydrolase activity"/>
    <property type="evidence" value="ECO:0007669"/>
    <property type="project" value="UniProtKB-KW"/>
</dbReference>
<dbReference type="Pfam" id="PF02275">
    <property type="entry name" value="CBAH"/>
    <property type="match status" value="1"/>
</dbReference>
<dbReference type="AlphaFoldDB" id="A0AA37RW28"/>
<dbReference type="Proteomes" id="UP001161422">
    <property type="component" value="Unassembled WGS sequence"/>
</dbReference>
<dbReference type="InterPro" id="IPR029132">
    <property type="entry name" value="CBAH/NAAA_C"/>
</dbReference>
<evidence type="ECO:0000256" key="1">
    <source>
        <dbReference type="ARBA" id="ARBA00006625"/>
    </source>
</evidence>
<reference evidence="5" key="1">
    <citation type="journal article" date="2014" name="Int. J. Syst. Evol. Microbiol.">
        <title>Complete genome sequence of Corynebacterium casei LMG S-19264T (=DSM 44701T), isolated from a smear-ripened cheese.</title>
        <authorList>
            <consortium name="US DOE Joint Genome Institute (JGI-PGF)"/>
            <person name="Walter F."/>
            <person name="Albersmeier A."/>
            <person name="Kalinowski J."/>
            <person name="Ruckert C."/>
        </authorList>
    </citation>
    <scope>NUCLEOTIDE SEQUENCE</scope>
    <source>
        <strain evidence="5">NBRC 101628</strain>
    </source>
</reference>
<gene>
    <name evidence="5" type="ORF">GCM10007895_16120</name>
</gene>
<dbReference type="EMBL" id="BSNC01000004">
    <property type="protein sequence ID" value="GLP96306.1"/>
    <property type="molecule type" value="Genomic_DNA"/>
</dbReference>
<dbReference type="RefSeq" id="WP_095505257.1">
    <property type="nucleotide sequence ID" value="NZ_BSNC01000004.1"/>
</dbReference>
<dbReference type="InterPro" id="IPR029055">
    <property type="entry name" value="Ntn_hydrolases_N"/>
</dbReference>